<name>A0A378NQC1_9FIRM</name>
<keyword evidence="6 8" id="KW-1133">Transmembrane helix</keyword>
<accession>A0A378NQC1</accession>
<reference evidence="10 11" key="1">
    <citation type="submission" date="2018-06" db="EMBL/GenBank/DDBJ databases">
        <authorList>
            <consortium name="Pathogen Informatics"/>
            <person name="Doyle S."/>
        </authorList>
    </citation>
    <scope>NUCLEOTIDE SEQUENCE [LARGE SCALE GENOMIC DNA]</scope>
    <source>
        <strain evidence="10 11">NCTC10571</strain>
    </source>
</reference>
<keyword evidence="5 8" id="KW-0812">Transmembrane</keyword>
<dbReference type="CDD" id="cd17320">
    <property type="entry name" value="MFS_MdfA_MDR_like"/>
    <property type="match status" value="1"/>
</dbReference>
<feature type="transmembrane region" description="Helical" evidence="8">
    <location>
        <begin position="54"/>
        <end position="73"/>
    </location>
</feature>
<feature type="transmembrane region" description="Helical" evidence="8">
    <location>
        <begin position="143"/>
        <end position="162"/>
    </location>
</feature>
<dbReference type="InterPro" id="IPR004812">
    <property type="entry name" value="Efflux_drug-R_Bcr/CmlA"/>
</dbReference>
<sequence length="412" mass="43949">MSTMSKTDANISENKNNILITLLASICSLGPLATDMYLPALPQMTLDFATTPSIIQLTLTSWLIGLAIGQVIAGPLSDIYGRTRPLVFGLIIFTISSVACIFAPSIELFIFARFIGGFAASSALVVSRAIASDIYKGTMLTKFLATVMIIQGLAPIIAPVLGGQLLRFFSWISVFVILTLAGIGITLLSLLKYKETLPEEKRLKGDIAHIVKVFFSLCARPYFASLCAIQFFVFCSLFAYISGMPFMLQGIYNFTPQDVSLVFAFVGIGMMIAGKITNILTGRIPDSKLLLIGLCQGLIFGILFLVGIVLDFSIYVLIILLLLTQTALPLTASTSFSLAMQTQKKVAGSASALLGFFSTISGGFVAPIVGIGGGTTALPTALVIAVAEVLALIIFLTITRKYVKTIASNTKG</sequence>
<dbReference type="Gene3D" id="1.20.1720.10">
    <property type="entry name" value="Multidrug resistance protein D"/>
    <property type="match status" value="1"/>
</dbReference>
<feature type="transmembrane region" description="Helical" evidence="8">
    <location>
        <begin position="168"/>
        <end position="191"/>
    </location>
</feature>
<evidence type="ECO:0000256" key="8">
    <source>
        <dbReference type="RuleBase" id="RU365088"/>
    </source>
</evidence>
<dbReference type="NCBIfam" id="TIGR00710">
    <property type="entry name" value="efflux_Bcr_CflA"/>
    <property type="match status" value="1"/>
</dbReference>
<dbReference type="Proteomes" id="UP000255234">
    <property type="component" value="Unassembled WGS sequence"/>
</dbReference>
<dbReference type="EMBL" id="UGPP01000001">
    <property type="protein sequence ID" value="STY70066.1"/>
    <property type="molecule type" value="Genomic_DNA"/>
</dbReference>
<evidence type="ECO:0000256" key="4">
    <source>
        <dbReference type="ARBA" id="ARBA00022475"/>
    </source>
</evidence>
<feature type="transmembrane region" description="Helical" evidence="8">
    <location>
        <begin position="110"/>
        <end position="131"/>
    </location>
</feature>
<evidence type="ECO:0000256" key="3">
    <source>
        <dbReference type="ARBA" id="ARBA00022448"/>
    </source>
</evidence>
<comment type="subcellular location">
    <subcellularLocation>
        <location evidence="1 8">Cell membrane</location>
        <topology evidence="1 8">Multi-pass membrane protein</topology>
    </subcellularLocation>
</comment>
<feature type="transmembrane region" description="Helical" evidence="8">
    <location>
        <begin position="261"/>
        <end position="277"/>
    </location>
</feature>
<protein>
    <recommendedName>
        <fullName evidence="8">Bcr/CflA family efflux transporter</fullName>
    </recommendedName>
</protein>
<gene>
    <name evidence="10" type="primary">bcr</name>
    <name evidence="10" type="ORF">NCTC10571_00165</name>
</gene>
<feature type="transmembrane region" description="Helical" evidence="8">
    <location>
        <begin position="377"/>
        <end position="398"/>
    </location>
</feature>
<evidence type="ECO:0000256" key="1">
    <source>
        <dbReference type="ARBA" id="ARBA00004651"/>
    </source>
</evidence>
<dbReference type="InterPro" id="IPR020846">
    <property type="entry name" value="MFS_dom"/>
</dbReference>
<evidence type="ECO:0000256" key="6">
    <source>
        <dbReference type="ARBA" id="ARBA00022989"/>
    </source>
</evidence>
<keyword evidence="3 8" id="KW-0813">Transport</keyword>
<evidence type="ECO:0000259" key="9">
    <source>
        <dbReference type="PROSITE" id="PS50850"/>
    </source>
</evidence>
<evidence type="ECO:0000313" key="10">
    <source>
        <dbReference type="EMBL" id="STY70066.1"/>
    </source>
</evidence>
<feature type="transmembrane region" description="Helical" evidence="8">
    <location>
        <begin position="85"/>
        <end position="104"/>
    </location>
</feature>
<keyword evidence="7 8" id="KW-0472">Membrane</keyword>
<keyword evidence="4 8" id="KW-1003">Cell membrane</keyword>
<evidence type="ECO:0000313" key="11">
    <source>
        <dbReference type="Proteomes" id="UP000255234"/>
    </source>
</evidence>
<comment type="similarity">
    <text evidence="2 8">Belongs to the major facilitator superfamily. Bcr/CmlA family.</text>
</comment>
<dbReference type="STRING" id="1122216.GCA_000423385_01383"/>
<evidence type="ECO:0000256" key="2">
    <source>
        <dbReference type="ARBA" id="ARBA00006236"/>
    </source>
</evidence>
<dbReference type="GO" id="GO:0042910">
    <property type="term" value="F:xenobiotic transmembrane transporter activity"/>
    <property type="evidence" value="ECO:0007669"/>
    <property type="project" value="InterPro"/>
</dbReference>
<evidence type="ECO:0000256" key="5">
    <source>
        <dbReference type="ARBA" id="ARBA00022692"/>
    </source>
</evidence>
<feature type="transmembrane region" description="Helical" evidence="8">
    <location>
        <begin position="352"/>
        <end position="371"/>
    </location>
</feature>
<dbReference type="GO" id="GO:0005886">
    <property type="term" value="C:plasma membrane"/>
    <property type="evidence" value="ECO:0007669"/>
    <property type="project" value="UniProtKB-SubCell"/>
</dbReference>
<dbReference type="PANTHER" id="PTHR23502:SF132">
    <property type="entry name" value="POLYAMINE TRANSPORTER 2-RELATED"/>
    <property type="match status" value="1"/>
</dbReference>
<evidence type="ECO:0000256" key="7">
    <source>
        <dbReference type="ARBA" id="ARBA00023136"/>
    </source>
</evidence>
<feature type="transmembrane region" description="Helical" evidence="8">
    <location>
        <begin position="289"/>
        <end position="308"/>
    </location>
</feature>
<dbReference type="PANTHER" id="PTHR23502">
    <property type="entry name" value="MAJOR FACILITATOR SUPERFAMILY"/>
    <property type="match status" value="1"/>
</dbReference>
<proteinExistence type="inferred from homology"/>
<feature type="domain" description="Major facilitator superfamily (MFS) profile" evidence="9">
    <location>
        <begin position="19"/>
        <end position="403"/>
    </location>
</feature>
<feature type="transmembrane region" description="Helical" evidence="8">
    <location>
        <begin position="222"/>
        <end position="241"/>
    </location>
</feature>
<dbReference type="Pfam" id="PF07690">
    <property type="entry name" value="MFS_1"/>
    <property type="match status" value="1"/>
</dbReference>
<dbReference type="InterPro" id="IPR036259">
    <property type="entry name" value="MFS_trans_sf"/>
</dbReference>
<organism evidence="10 11">
    <name type="scientific">Megamonas hypermegale</name>
    <dbReference type="NCBI Taxonomy" id="158847"/>
    <lineage>
        <taxon>Bacteria</taxon>
        <taxon>Bacillati</taxon>
        <taxon>Bacillota</taxon>
        <taxon>Negativicutes</taxon>
        <taxon>Selenomonadales</taxon>
        <taxon>Selenomonadaceae</taxon>
        <taxon>Megamonas</taxon>
    </lineage>
</organism>
<dbReference type="SUPFAM" id="SSF103473">
    <property type="entry name" value="MFS general substrate transporter"/>
    <property type="match status" value="1"/>
</dbReference>
<dbReference type="GO" id="GO:1990961">
    <property type="term" value="P:xenobiotic detoxification by transmembrane export across the plasma membrane"/>
    <property type="evidence" value="ECO:0007669"/>
    <property type="project" value="InterPro"/>
</dbReference>
<dbReference type="RefSeq" id="WP_015563496.1">
    <property type="nucleotide sequence ID" value="NZ_UGPP01000001.1"/>
</dbReference>
<feature type="transmembrane region" description="Helical" evidence="8">
    <location>
        <begin position="314"/>
        <end position="340"/>
    </location>
</feature>
<dbReference type="InterPro" id="IPR011701">
    <property type="entry name" value="MFS"/>
</dbReference>
<feature type="transmembrane region" description="Helical" evidence="8">
    <location>
        <begin position="16"/>
        <end position="34"/>
    </location>
</feature>
<dbReference type="PROSITE" id="PS50850">
    <property type="entry name" value="MFS"/>
    <property type="match status" value="1"/>
</dbReference>
<dbReference type="AlphaFoldDB" id="A0A378NQC1"/>